<dbReference type="AlphaFoldDB" id="A0A3B0V9G7"/>
<name>A0A3B0V9G7_9ZZZZ</name>
<dbReference type="InterPro" id="IPR004147">
    <property type="entry name" value="ABC1_dom"/>
</dbReference>
<dbReference type="InterPro" id="IPR050154">
    <property type="entry name" value="UbiB_kinase"/>
</dbReference>
<comment type="similarity">
    <text evidence="1">Belongs to the protein kinase superfamily. ADCK protein kinase family.</text>
</comment>
<dbReference type="CDD" id="cd05121">
    <property type="entry name" value="ABC1_ADCK3-like"/>
    <property type="match status" value="1"/>
</dbReference>
<accession>A0A3B0V9G7</accession>
<organism evidence="3">
    <name type="scientific">hydrothermal vent metagenome</name>
    <dbReference type="NCBI Taxonomy" id="652676"/>
    <lineage>
        <taxon>unclassified sequences</taxon>
        <taxon>metagenomes</taxon>
        <taxon>ecological metagenomes</taxon>
    </lineage>
</organism>
<dbReference type="SUPFAM" id="SSF56112">
    <property type="entry name" value="Protein kinase-like (PK-like)"/>
    <property type="match status" value="1"/>
</dbReference>
<feature type="non-terminal residue" evidence="3">
    <location>
        <position position="311"/>
    </location>
</feature>
<reference evidence="3" key="1">
    <citation type="submission" date="2018-06" db="EMBL/GenBank/DDBJ databases">
        <authorList>
            <person name="Zhirakovskaya E."/>
        </authorList>
    </citation>
    <scope>NUCLEOTIDE SEQUENCE</scope>
</reference>
<evidence type="ECO:0000259" key="2">
    <source>
        <dbReference type="Pfam" id="PF03109"/>
    </source>
</evidence>
<sequence length="311" mass="35251">MSSALWETLSAARDLGRLHDIASVLIRYGFSDLVRRLGMANALERAGKVLHWNEAGELARLAPPARVRRALAEMGPTFIKLSQILATRVDLFAPEWIAEFEKLQDRAPLVPFEQIRRQLQDELGADPEEIFAEFIPKPLAAASIAQVHSARLLNGDEVIVKVRRPGIKPVVEADLRLLQRLAKIIEAESKEMRRFKPREVVRQFTLSLRRELNLATECRNAERIARNLKNRPEIVIPKVYWEWTGELVNVQEAIHGIPGRNLQGLDQAGLDRKIIAQRGAQAVLQMILEDGFFHADPHPGNLFYLPENRIA</sequence>
<evidence type="ECO:0000256" key="1">
    <source>
        <dbReference type="ARBA" id="ARBA00009670"/>
    </source>
</evidence>
<proteinExistence type="inferred from homology"/>
<gene>
    <name evidence="3" type="ORF">MNBD_DELTA03-1183</name>
</gene>
<dbReference type="EMBL" id="UOEX01000192">
    <property type="protein sequence ID" value="VAW36963.1"/>
    <property type="molecule type" value="Genomic_DNA"/>
</dbReference>
<dbReference type="InterPro" id="IPR011009">
    <property type="entry name" value="Kinase-like_dom_sf"/>
</dbReference>
<protein>
    <submittedName>
        <fullName evidence="3">Uncharacterized ABC1 family protein XCC_1720</fullName>
    </submittedName>
</protein>
<evidence type="ECO:0000313" key="3">
    <source>
        <dbReference type="EMBL" id="VAW36963.1"/>
    </source>
</evidence>
<dbReference type="Pfam" id="PF03109">
    <property type="entry name" value="ABC1"/>
    <property type="match status" value="1"/>
</dbReference>
<dbReference type="PANTHER" id="PTHR10566">
    <property type="entry name" value="CHAPERONE-ACTIVITY OF BC1 COMPLEX CABC1 -RELATED"/>
    <property type="match status" value="1"/>
</dbReference>
<feature type="domain" description="ABC1 atypical kinase-like" evidence="2">
    <location>
        <begin position="102"/>
        <end position="310"/>
    </location>
</feature>
<dbReference type="PANTHER" id="PTHR10566:SF113">
    <property type="entry name" value="PROTEIN ACTIVITY OF BC1 COMPLEX KINASE 7, CHLOROPLASTIC"/>
    <property type="match status" value="1"/>
</dbReference>